<sequence>MSITITADSVSWYGAIIATISFFGTITIGTLEYLRDRSKVKITAKKGYKILTISGLENNPQIILTAINKGRRPVTLEGFCFNTKNGESLLYPFHPGITFPYELKEGKSYKFSVDEDGLTKDPKIKENPIKDTYFNFNR</sequence>
<evidence type="ECO:0000256" key="1">
    <source>
        <dbReference type="SAM" id="Phobius"/>
    </source>
</evidence>
<gene>
    <name evidence="2" type="ORF">UV20_C0001G0194</name>
</gene>
<evidence type="ECO:0000313" key="2">
    <source>
        <dbReference type="EMBL" id="KKS57554.1"/>
    </source>
</evidence>
<organism evidence="2 3">
    <name type="scientific">Candidatus Magasanikbacteria bacterium GW2011_GWA2_42_32</name>
    <dbReference type="NCBI Taxonomy" id="1619039"/>
    <lineage>
        <taxon>Bacteria</taxon>
        <taxon>Candidatus Magasanikiibacteriota</taxon>
    </lineage>
</organism>
<keyword evidence="1" id="KW-0472">Membrane</keyword>
<dbReference type="Proteomes" id="UP000034837">
    <property type="component" value="Unassembled WGS sequence"/>
</dbReference>
<proteinExistence type="predicted"/>
<name>A0A0G1A990_9BACT</name>
<dbReference type="EMBL" id="LCDO01000001">
    <property type="protein sequence ID" value="KKS57554.1"/>
    <property type="molecule type" value="Genomic_DNA"/>
</dbReference>
<protein>
    <submittedName>
        <fullName evidence="2">Uncharacterized protein</fullName>
    </submittedName>
</protein>
<keyword evidence="1" id="KW-1133">Transmembrane helix</keyword>
<accession>A0A0G1A990</accession>
<evidence type="ECO:0000313" key="3">
    <source>
        <dbReference type="Proteomes" id="UP000034837"/>
    </source>
</evidence>
<feature type="transmembrane region" description="Helical" evidence="1">
    <location>
        <begin position="12"/>
        <end position="34"/>
    </location>
</feature>
<reference evidence="2 3" key="1">
    <citation type="journal article" date="2015" name="Nature">
        <title>rRNA introns, odd ribosomes, and small enigmatic genomes across a large radiation of phyla.</title>
        <authorList>
            <person name="Brown C.T."/>
            <person name="Hug L.A."/>
            <person name="Thomas B.C."/>
            <person name="Sharon I."/>
            <person name="Castelle C.J."/>
            <person name="Singh A."/>
            <person name="Wilkins M.J."/>
            <person name="Williams K.H."/>
            <person name="Banfield J.F."/>
        </authorList>
    </citation>
    <scope>NUCLEOTIDE SEQUENCE [LARGE SCALE GENOMIC DNA]</scope>
</reference>
<keyword evidence="1" id="KW-0812">Transmembrane</keyword>
<comment type="caution">
    <text evidence="2">The sequence shown here is derived from an EMBL/GenBank/DDBJ whole genome shotgun (WGS) entry which is preliminary data.</text>
</comment>
<dbReference type="AlphaFoldDB" id="A0A0G1A990"/>